<feature type="compositionally biased region" description="Basic residues" evidence="1">
    <location>
        <begin position="552"/>
        <end position="562"/>
    </location>
</feature>
<accession>A0A8H8QPD5</accession>
<name>A0A8H8QPD5_9BASI</name>
<feature type="region of interest" description="Disordered" evidence="1">
    <location>
        <begin position="184"/>
        <end position="213"/>
    </location>
</feature>
<feature type="region of interest" description="Disordered" evidence="1">
    <location>
        <begin position="549"/>
        <end position="576"/>
    </location>
</feature>
<organism evidence="2 3">
    <name type="scientific">Ustilago bromivora</name>
    <dbReference type="NCBI Taxonomy" id="307758"/>
    <lineage>
        <taxon>Eukaryota</taxon>
        <taxon>Fungi</taxon>
        <taxon>Dikarya</taxon>
        <taxon>Basidiomycota</taxon>
        <taxon>Ustilaginomycotina</taxon>
        <taxon>Ustilaginomycetes</taxon>
        <taxon>Ustilaginales</taxon>
        <taxon>Ustilaginaceae</taxon>
        <taxon>Ustilago</taxon>
    </lineage>
</organism>
<feature type="compositionally biased region" description="Low complexity" evidence="1">
    <location>
        <begin position="782"/>
        <end position="792"/>
    </location>
</feature>
<dbReference type="AlphaFoldDB" id="A0A8H8QPD5"/>
<evidence type="ECO:0000313" key="2">
    <source>
        <dbReference type="EMBL" id="SYW81447.1"/>
    </source>
</evidence>
<sequence>MQPSALDPTLPPSRLASQEPAGASNILPISTPSTRQGSEPCQGERQDAQEAQLPLLTASEKRHKARFDFWLGIYDDPLSHWPGVSSECNLDIQEINGLLFDFFPAQHPTSVELLNVYRFVVTCRTTESTWKPTLPASTHAKLAQLVQLVCWTEFRECFNASILLPFFSCWQTQRLIPCTAKSSSKSVASSSSNAAGSSSANKRLASGKRKQGSIDAPGVHPHFCVGAPSALATSAIRHPVVPRTVRSSACLVTYMSRMYEPPRGDRYEHMLRDESKRHIYYIRVYDFSLIRPCKLAVLLDLIRQHGCVESSTDDGEASSEVAGSFGLFRDDFDGSSDMRQGVRASILSCLRLWNLDEQGSHLDPQRLDRLARLLISCTCSPHLDIKALRSLATWLHRFLERFKLLAHKEYAGKQPGSGFSALAGHLVGQNTGERKVLWLEIAKSILAVLAGEHAQLLLFHLVHHLEQHSSNATVASILAQVDQPPIDTDSSLVQQHTDKVERLVHALRECNASYLHIFQGQLVRCDLNQSLLEKLDHIRLGFDTAPVAREAKGRKAKPRRQRPSPVESVSSLGDLSTDHQGLADCSLFTGSADLAEDEDDLHLDHAASSPPRRRRRTDIGPSSQPSCALSPVEEAPVVVDDDVAPLLADASAGPDWQALVASPGVGRDVGAIVGARRRNFWHGLPPYSPETTWSESESSMSAASLLVINGAFVAHGTQQRLSASLDPNTIDAAVDTRRSSSSTLAMVTRSSRGGRRESSPYCRILQDPWLKPELQQGDNASGQEEAGGQQGEEQVYSIVGSDMILCSPSHSNIEVHGEAIASSSSMSRVDLVSQTVFATPEQHTRSFAFPNTSLGLPRAMHADALSTPTSNAGANLVIPSRVSSVAETGSPMSNNNILELSDELGSRSTTPDSAKECARDGRLKTQELVRSQGSRTMTWFVFALGVAVALLAKLWYLGSISASTCADPLTASAGIDNISCQVSAPAATSNKTRPLSHDDVTSISTPPTLNLPDGHQPQEEEEKEEDKVLERISMAEYAELMRIGRPQLSSMSCSSLGQRASEGGAASPESVCRISIALVQMIRLAQMGGGELHHSFG</sequence>
<protein>
    <submittedName>
        <fullName evidence="2">Uncharacterized protein</fullName>
    </submittedName>
</protein>
<dbReference type="Proteomes" id="UP000658997">
    <property type="component" value="Unassembled WGS sequence"/>
</dbReference>
<proteinExistence type="predicted"/>
<evidence type="ECO:0000256" key="1">
    <source>
        <dbReference type="SAM" id="MobiDB-lite"/>
    </source>
</evidence>
<comment type="caution">
    <text evidence="2">The sequence shown here is derived from an EMBL/GenBank/DDBJ whole genome shotgun (WGS) entry which is preliminary data.</text>
</comment>
<gene>
    <name evidence="2" type="ORF">UBRO2_04317</name>
</gene>
<dbReference type="EMBL" id="ULHB01000097">
    <property type="protein sequence ID" value="SYW81447.1"/>
    <property type="molecule type" value="Genomic_DNA"/>
</dbReference>
<feature type="region of interest" description="Disordered" evidence="1">
    <location>
        <begin position="1"/>
        <end position="49"/>
    </location>
</feature>
<feature type="compositionally biased region" description="Low complexity" evidence="1">
    <location>
        <begin position="184"/>
        <end position="202"/>
    </location>
</feature>
<feature type="region of interest" description="Disordered" evidence="1">
    <location>
        <begin position="602"/>
        <end position="632"/>
    </location>
</feature>
<evidence type="ECO:0000313" key="3">
    <source>
        <dbReference type="Proteomes" id="UP000658997"/>
    </source>
</evidence>
<keyword evidence="3" id="KW-1185">Reference proteome</keyword>
<feature type="region of interest" description="Disordered" evidence="1">
    <location>
        <begin position="987"/>
        <end position="1026"/>
    </location>
</feature>
<feature type="region of interest" description="Disordered" evidence="1">
    <location>
        <begin position="773"/>
        <end position="792"/>
    </location>
</feature>
<feature type="compositionally biased region" description="Polar residues" evidence="1">
    <location>
        <begin position="27"/>
        <end position="39"/>
    </location>
</feature>
<reference evidence="2" key="1">
    <citation type="submission" date="2018-08" db="EMBL/GenBank/DDBJ databases">
        <authorList>
            <person name="Guldener U."/>
        </authorList>
    </citation>
    <scope>NUCLEOTIDE SEQUENCE</scope>
    <source>
        <strain evidence="2">UB2</strain>
    </source>
</reference>
<feature type="region of interest" description="Disordered" evidence="1">
    <location>
        <begin position="736"/>
        <end position="759"/>
    </location>
</feature>